<dbReference type="Gramene" id="OIW12533">
    <property type="protein sequence ID" value="OIW12533"/>
    <property type="gene ID" value="TanjilG_04697"/>
</dbReference>
<keyword evidence="4 6" id="KW-0378">Hydrolase</keyword>
<dbReference type="Pfam" id="PF12708">
    <property type="entry name" value="Pect-lyase_RHGA_epim"/>
    <property type="match status" value="1"/>
</dbReference>
<dbReference type="Proteomes" id="UP000188354">
    <property type="component" value="Chromosome LG04"/>
</dbReference>
<dbReference type="InterPro" id="IPR000743">
    <property type="entry name" value="Glyco_hydro_28"/>
</dbReference>
<gene>
    <name evidence="8" type="ORF">TanjilG_04697</name>
</gene>
<protein>
    <recommendedName>
        <fullName evidence="7">Rhamnogalacturonase A/B/Epimerase-like pectate lyase domain-containing protein</fullName>
    </recommendedName>
</protein>
<keyword evidence="9" id="KW-1185">Reference proteome</keyword>
<comment type="similarity">
    <text evidence="2 6">Belongs to the glycosyl hydrolase 28 family.</text>
</comment>
<keyword evidence="3" id="KW-0964">Secreted</keyword>
<evidence type="ECO:0000259" key="7">
    <source>
        <dbReference type="Pfam" id="PF12708"/>
    </source>
</evidence>
<feature type="domain" description="Rhamnogalacturonase A/B/Epimerase-like pectate lyase" evidence="7">
    <location>
        <begin position="11"/>
        <end position="54"/>
    </location>
</feature>
<dbReference type="SMART" id="SM00710">
    <property type="entry name" value="PbH1"/>
    <property type="match status" value="3"/>
</dbReference>
<evidence type="ECO:0000256" key="3">
    <source>
        <dbReference type="ARBA" id="ARBA00022512"/>
    </source>
</evidence>
<dbReference type="SUPFAM" id="SSF51126">
    <property type="entry name" value="Pectin lyase-like"/>
    <property type="match status" value="1"/>
</dbReference>
<evidence type="ECO:0000256" key="1">
    <source>
        <dbReference type="ARBA" id="ARBA00004191"/>
    </source>
</evidence>
<proteinExistence type="inferred from homology"/>
<dbReference type="InterPro" id="IPR012334">
    <property type="entry name" value="Pectin_lyas_fold"/>
</dbReference>
<keyword evidence="3" id="KW-0134">Cell wall</keyword>
<dbReference type="InterPro" id="IPR011050">
    <property type="entry name" value="Pectin_lyase_fold/virulence"/>
</dbReference>
<dbReference type="GO" id="GO:0005975">
    <property type="term" value="P:carbohydrate metabolic process"/>
    <property type="evidence" value="ECO:0007669"/>
    <property type="project" value="InterPro"/>
</dbReference>
<dbReference type="Gene3D" id="2.160.20.10">
    <property type="entry name" value="Single-stranded right-handed beta-helix, Pectin lyase-like"/>
    <property type="match status" value="1"/>
</dbReference>
<dbReference type="Pfam" id="PF00295">
    <property type="entry name" value="Glyco_hydro_28"/>
    <property type="match status" value="1"/>
</dbReference>
<dbReference type="InterPro" id="IPR024535">
    <property type="entry name" value="RHGA/B-epi-like_pectate_lyase"/>
</dbReference>
<reference evidence="8 9" key="1">
    <citation type="journal article" date="2017" name="Plant Biotechnol. J.">
        <title>A comprehensive draft genome sequence for lupin (Lupinus angustifolius), an emerging health food: insights into plant-microbe interactions and legume evolution.</title>
        <authorList>
            <person name="Hane J.K."/>
            <person name="Ming Y."/>
            <person name="Kamphuis L.G."/>
            <person name="Nelson M.N."/>
            <person name="Garg G."/>
            <person name="Atkins C.A."/>
            <person name="Bayer P.E."/>
            <person name="Bravo A."/>
            <person name="Bringans S."/>
            <person name="Cannon S."/>
            <person name="Edwards D."/>
            <person name="Foley R."/>
            <person name="Gao L.L."/>
            <person name="Harrison M.J."/>
            <person name="Huang W."/>
            <person name="Hurgobin B."/>
            <person name="Li S."/>
            <person name="Liu C.W."/>
            <person name="McGrath A."/>
            <person name="Morahan G."/>
            <person name="Murray J."/>
            <person name="Weller J."/>
            <person name="Jian J."/>
            <person name="Singh K.B."/>
        </authorList>
    </citation>
    <scope>NUCLEOTIDE SEQUENCE [LARGE SCALE GENOMIC DNA]</scope>
    <source>
        <strain evidence="9">cv. Tanjil</strain>
        <tissue evidence="8">Whole plant</tissue>
    </source>
</reference>
<sequence length="427" mass="46466">MDCRKHSAVLTDFGAVGDGKTSNTKAFKTAITNLSQHAKDGGAILIVPPGKWLTGSFNLTSHFTLFLQKGAVILGSQDESEWPVLSVLPSYGRGRDAPDGRFSSLIFGTNLTDVIITGNNGTIDGQGPYWWGKFKKNEMTLTRPYMIEIMYSTQIQISNLTLVNSPSWFVHPIYSSNIIIQGLTILAPVDSPNTDGVNPDSCTNTKIEDCYIVSGDDCIAVKSGWDQYGIKVGMPTQKLLIRKLTCISPDSAMIALGSEMSGGIKDVRVEDNTAINTQSAVRIKTAVGRGAYVKDIFVKGMTLKTMKYVFWMSGAYGSNADSGFDPKALPKITGINYRDITADNVTYSAKLDGITNDPFIGICISNVHIKVSEENKKLQWNCTDIAGVTSNVTPQPCSLLPEKKGHDCPYPKDKVPIDNVMLKTCSF</sequence>
<dbReference type="PANTHER" id="PTHR31339">
    <property type="entry name" value="PECTIN LYASE-RELATED"/>
    <property type="match status" value="1"/>
</dbReference>
<evidence type="ECO:0000256" key="4">
    <source>
        <dbReference type="ARBA" id="ARBA00022801"/>
    </source>
</evidence>
<name>A0A4P1RKQ2_LUPAN</name>
<dbReference type="InterPro" id="IPR051801">
    <property type="entry name" value="GH28_Enzymes"/>
</dbReference>
<accession>A0A4P1RKQ2</accession>
<evidence type="ECO:0000313" key="8">
    <source>
        <dbReference type="EMBL" id="OIW12533.1"/>
    </source>
</evidence>
<evidence type="ECO:0000256" key="6">
    <source>
        <dbReference type="RuleBase" id="RU361169"/>
    </source>
</evidence>
<dbReference type="PANTHER" id="PTHR31339:SF12">
    <property type="entry name" value="ENDO-POLYGALACTURONASE-LIKE PROTEIN"/>
    <property type="match status" value="1"/>
</dbReference>
<dbReference type="InterPro" id="IPR006626">
    <property type="entry name" value="PbH1"/>
</dbReference>
<dbReference type="GO" id="GO:0004650">
    <property type="term" value="F:polygalacturonase activity"/>
    <property type="evidence" value="ECO:0007669"/>
    <property type="project" value="InterPro"/>
</dbReference>
<evidence type="ECO:0000256" key="2">
    <source>
        <dbReference type="ARBA" id="ARBA00008834"/>
    </source>
</evidence>
<dbReference type="STRING" id="3871.A0A4P1RKQ2"/>
<keyword evidence="5 6" id="KW-0326">Glycosidase</keyword>
<dbReference type="AlphaFoldDB" id="A0A4P1RKQ2"/>
<comment type="subcellular location">
    <subcellularLocation>
        <location evidence="1">Secreted</location>
        <location evidence="1">Cell wall</location>
    </subcellularLocation>
</comment>
<evidence type="ECO:0000313" key="9">
    <source>
        <dbReference type="Proteomes" id="UP000188354"/>
    </source>
</evidence>
<organism evidence="8 9">
    <name type="scientific">Lupinus angustifolius</name>
    <name type="common">Narrow-leaved blue lupine</name>
    <dbReference type="NCBI Taxonomy" id="3871"/>
    <lineage>
        <taxon>Eukaryota</taxon>
        <taxon>Viridiplantae</taxon>
        <taxon>Streptophyta</taxon>
        <taxon>Embryophyta</taxon>
        <taxon>Tracheophyta</taxon>
        <taxon>Spermatophyta</taxon>
        <taxon>Magnoliopsida</taxon>
        <taxon>eudicotyledons</taxon>
        <taxon>Gunneridae</taxon>
        <taxon>Pentapetalae</taxon>
        <taxon>rosids</taxon>
        <taxon>fabids</taxon>
        <taxon>Fabales</taxon>
        <taxon>Fabaceae</taxon>
        <taxon>Papilionoideae</taxon>
        <taxon>50 kb inversion clade</taxon>
        <taxon>genistoids sensu lato</taxon>
        <taxon>core genistoids</taxon>
        <taxon>Genisteae</taxon>
        <taxon>Lupinus</taxon>
    </lineage>
</organism>
<dbReference type="EMBL" id="CM007364">
    <property type="protein sequence ID" value="OIW12533.1"/>
    <property type="molecule type" value="Genomic_DNA"/>
</dbReference>
<evidence type="ECO:0000256" key="5">
    <source>
        <dbReference type="ARBA" id="ARBA00023295"/>
    </source>
</evidence>